<dbReference type="Proteomes" id="UP000078240">
    <property type="component" value="Unassembled WGS sequence"/>
</dbReference>
<reference evidence="2 7" key="5">
    <citation type="journal article" date="2024" name="Microbiol. Resour. Announc.">
        <title>Genome annotations for the ascomycete fungi Trichoderma harzianum, Trichoderma aggressivum, and Purpureocillium lilacinum.</title>
        <authorList>
            <person name="Beijen E.P.W."/>
            <person name="Ohm R.A."/>
        </authorList>
    </citation>
    <scope>NUCLEOTIDE SEQUENCE [LARGE SCALE GENOMIC DNA]</scope>
    <source>
        <strain evidence="2 7">CBS 150709</strain>
    </source>
</reference>
<reference evidence="4 6" key="2">
    <citation type="journal article" date="2016" name="Front. Microbiol.">
        <title>Genome and transcriptome sequences reveal the specific parasitism of the nematophagous Purpureocillium lilacinum 36-1.</title>
        <authorList>
            <person name="Xie J."/>
            <person name="Li S."/>
            <person name="Mo C."/>
            <person name="Xiao X."/>
            <person name="Peng D."/>
            <person name="Wang G."/>
            <person name="Xiao Y."/>
        </authorList>
    </citation>
    <scope>NUCLEOTIDE SEQUENCE [LARGE SCALE GENOMIC DNA]</scope>
    <source>
        <strain evidence="4 6">36-1</strain>
    </source>
</reference>
<dbReference type="Proteomes" id="UP001287286">
    <property type="component" value="Unassembled WGS sequence"/>
</dbReference>
<protein>
    <submittedName>
        <fullName evidence="3">Uncharacterized protein</fullName>
    </submittedName>
</protein>
<feature type="region of interest" description="Disordered" evidence="1">
    <location>
        <begin position="219"/>
        <end position="240"/>
    </location>
</feature>
<evidence type="ECO:0000313" key="4">
    <source>
        <dbReference type="EMBL" id="PWI67087.1"/>
    </source>
</evidence>
<dbReference type="EMBL" id="JAWRVI010000016">
    <property type="protein sequence ID" value="KAK4090207.1"/>
    <property type="molecule type" value="Genomic_DNA"/>
</dbReference>
<dbReference type="EMBL" id="LCWV01000020">
    <property type="protein sequence ID" value="PWI67087.1"/>
    <property type="molecule type" value="Genomic_DNA"/>
</dbReference>
<evidence type="ECO:0000256" key="1">
    <source>
        <dbReference type="SAM" id="MobiDB-lite"/>
    </source>
</evidence>
<dbReference type="Proteomes" id="UP000245956">
    <property type="component" value="Unassembled WGS sequence"/>
</dbReference>
<gene>
    <name evidence="4" type="ORF">PCL_04249</name>
    <name evidence="2" type="ORF">Purlil1_5378</name>
    <name evidence="3" type="ORF">VFPBJ_01116</name>
</gene>
<feature type="compositionally biased region" description="Polar residues" evidence="1">
    <location>
        <begin position="88"/>
        <end position="106"/>
    </location>
</feature>
<name>A0A179H9X1_PURLI</name>
<feature type="compositionally biased region" description="Low complexity" evidence="1">
    <location>
        <begin position="159"/>
        <end position="169"/>
    </location>
</feature>
<reference evidence="4" key="1">
    <citation type="submission" date="2015-05" db="EMBL/GenBank/DDBJ databases">
        <authorList>
            <person name="Wang D.B."/>
            <person name="Wang M."/>
        </authorList>
    </citation>
    <scope>NUCLEOTIDE SEQUENCE</scope>
    <source>
        <strain evidence="4">36-1</strain>
    </source>
</reference>
<sequence length="355" mass="36807">MAAPPPRAKDPLDALQLLVNDVLVQTGKALRASRRDSQGNVGLAHPAAQAKLPDTIKAFHAALDDLENDIIRAKGVLLRDLNELKAQKTSNNNLSEPRPVESQSKPPMTIDLDSSPPPAAKDQPIKAELSTKPVAPFPDMGMSLGDGPDADNAVKEEATPAAQVSPAAADGEQIKHEGEAASGTPSGGPTLADGHLNGADMLGANSGLNFTDMEFTLAPTNNDSQEQTGGDASTMNTTDPTFDLASFAPTAGADTTNLTSLDNMMSADLGGSSGAPTNEGKATDAKPGTEAPDAAYADIFGDGQADGMDFDFSIDGGMGGDTFDDMMNDRDNTFDPMEHGDFDANFFGLDKTDDA</sequence>
<feature type="region of interest" description="Disordered" evidence="1">
    <location>
        <begin position="88"/>
        <end position="198"/>
    </location>
</feature>
<accession>A0A179H9X1</accession>
<dbReference type="AlphaFoldDB" id="A0A179H9X1"/>
<reference evidence="3 5" key="3">
    <citation type="submission" date="2016-01" db="EMBL/GenBank/DDBJ databases">
        <title>Biosynthesis of antibiotic leucinostatins and their inhibition on Phytophthora in bio-control Purpureocillium lilacinum.</title>
        <authorList>
            <person name="Wang G."/>
            <person name="Liu Z."/>
            <person name="Lin R."/>
            <person name="Li E."/>
            <person name="Mao Z."/>
            <person name="Ling J."/>
            <person name="Yin W."/>
            <person name="Xie B."/>
        </authorList>
    </citation>
    <scope>NUCLEOTIDE SEQUENCE [LARGE SCALE GENOMIC DNA]</scope>
    <source>
        <strain evidence="3">PLBJ-1</strain>
    </source>
</reference>
<evidence type="ECO:0000313" key="3">
    <source>
        <dbReference type="EMBL" id="OAQ87076.1"/>
    </source>
</evidence>
<dbReference type="OrthoDB" id="5409998at2759"/>
<evidence type="ECO:0000313" key="2">
    <source>
        <dbReference type="EMBL" id="KAK4090207.1"/>
    </source>
</evidence>
<reference evidence="2" key="4">
    <citation type="submission" date="2023-11" db="EMBL/GenBank/DDBJ databases">
        <authorList>
            <person name="Beijen E."/>
            <person name="Ohm R.A."/>
        </authorList>
    </citation>
    <scope>NUCLEOTIDE SEQUENCE</scope>
    <source>
        <strain evidence="2">CBS 150709</strain>
    </source>
</reference>
<comment type="caution">
    <text evidence="3">The sequence shown here is derived from an EMBL/GenBank/DDBJ whole genome shotgun (WGS) entry which is preliminary data.</text>
</comment>
<evidence type="ECO:0000313" key="5">
    <source>
        <dbReference type="Proteomes" id="UP000078240"/>
    </source>
</evidence>
<proteinExistence type="predicted"/>
<organism evidence="3 5">
    <name type="scientific">Purpureocillium lilacinum</name>
    <name type="common">Paecilomyces lilacinus</name>
    <dbReference type="NCBI Taxonomy" id="33203"/>
    <lineage>
        <taxon>Eukaryota</taxon>
        <taxon>Fungi</taxon>
        <taxon>Dikarya</taxon>
        <taxon>Ascomycota</taxon>
        <taxon>Pezizomycotina</taxon>
        <taxon>Sordariomycetes</taxon>
        <taxon>Hypocreomycetidae</taxon>
        <taxon>Hypocreales</taxon>
        <taxon>Ophiocordycipitaceae</taxon>
        <taxon>Purpureocillium</taxon>
    </lineage>
</organism>
<keyword evidence="7" id="KW-1185">Reference proteome</keyword>
<evidence type="ECO:0000313" key="7">
    <source>
        <dbReference type="Proteomes" id="UP001287286"/>
    </source>
</evidence>
<evidence type="ECO:0000313" key="6">
    <source>
        <dbReference type="Proteomes" id="UP000245956"/>
    </source>
</evidence>
<dbReference type="EMBL" id="LSBH01000001">
    <property type="protein sequence ID" value="OAQ87076.1"/>
    <property type="molecule type" value="Genomic_DNA"/>
</dbReference>
<feature type="region of interest" description="Disordered" evidence="1">
    <location>
        <begin position="267"/>
        <end position="294"/>
    </location>
</feature>